<feature type="transmembrane region" description="Helical" evidence="1">
    <location>
        <begin position="12"/>
        <end position="29"/>
    </location>
</feature>
<keyword evidence="1" id="KW-1133">Transmembrane helix</keyword>
<name>A0ABR3B9U4_PHYBL</name>
<keyword evidence="1" id="KW-0812">Transmembrane</keyword>
<gene>
    <name evidence="2" type="ORF">J3Q64DRAFT_1718611</name>
</gene>
<dbReference type="EMBL" id="JBCLYO010000002">
    <property type="protein sequence ID" value="KAL0092326.1"/>
    <property type="molecule type" value="Genomic_DNA"/>
</dbReference>
<accession>A0ABR3B9U4</accession>
<protein>
    <submittedName>
        <fullName evidence="2">Uncharacterized protein</fullName>
    </submittedName>
</protein>
<sequence>MLVSDKLNKFTSNTFVFIVWVVGLSRQIYALHSFTHRIKSDLKQSFQCNGPQDGNGIYRRRSSSSNYHELQNENFRQGN</sequence>
<comment type="caution">
    <text evidence="2">The sequence shown here is derived from an EMBL/GenBank/DDBJ whole genome shotgun (WGS) entry which is preliminary data.</text>
</comment>
<reference evidence="2 3" key="1">
    <citation type="submission" date="2024-04" db="EMBL/GenBank/DDBJ databases">
        <title>Symmetric and asymmetric DNA N6-adenine methylation regulates different biological responses in Mucorales.</title>
        <authorList>
            <consortium name="Lawrence Berkeley National Laboratory"/>
            <person name="Lax C."/>
            <person name="Mondo S.J."/>
            <person name="Osorio-Concepcion M."/>
            <person name="Muszewska A."/>
            <person name="Corrochano-Luque M."/>
            <person name="Gutierrez G."/>
            <person name="Riley R."/>
            <person name="Lipzen A."/>
            <person name="Guo J."/>
            <person name="Hundley H."/>
            <person name="Amirebrahimi M."/>
            <person name="Ng V."/>
            <person name="Lorenzo-Gutierrez D."/>
            <person name="Binder U."/>
            <person name="Yang J."/>
            <person name="Song Y."/>
            <person name="Canovas D."/>
            <person name="Navarro E."/>
            <person name="Freitag M."/>
            <person name="Gabaldon T."/>
            <person name="Grigoriev I.V."/>
            <person name="Corrochano L.M."/>
            <person name="Nicolas F.E."/>
            <person name="Garre V."/>
        </authorList>
    </citation>
    <scope>NUCLEOTIDE SEQUENCE [LARGE SCALE GENOMIC DNA]</scope>
    <source>
        <strain evidence="2 3">L51</strain>
    </source>
</reference>
<evidence type="ECO:0000313" key="3">
    <source>
        <dbReference type="Proteomes" id="UP001448207"/>
    </source>
</evidence>
<dbReference type="Proteomes" id="UP001448207">
    <property type="component" value="Unassembled WGS sequence"/>
</dbReference>
<evidence type="ECO:0000256" key="1">
    <source>
        <dbReference type="SAM" id="Phobius"/>
    </source>
</evidence>
<keyword evidence="3" id="KW-1185">Reference proteome</keyword>
<organism evidence="2 3">
    <name type="scientific">Phycomyces blakesleeanus</name>
    <dbReference type="NCBI Taxonomy" id="4837"/>
    <lineage>
        <taxon>Eukaryota</taxon>
        <taxon>Fungi</taxon>
        <taxon>Fungi incertae sedis</taxon>
        <taxon>Mucoromycota</taxon>
        <taxon>Mucoromycotina</taxon>
        <taxon>Mucoromycetes</taxon>
        <taxon>Mucorales</taxon>
        <taxon>Phycomycetaceae</taxon>
        <taxon>Phycomyces</taxon>
    </lineage>
</organism>
<evidence type="ECO:0000313" key="2">
    <source>
        <dbReference type="EMBL" id="KAL0092326.1"/>
    </source>
</evidence>
<proteinExistence type="predicted"/>
<keyword evidence="1" id="KW-0472">Membrane</keyword>